<evidence type="ECO:0000313" key="8">
    <source>
        <dbReference type="EMBL" id="SNT13186.1"/>
    </source>
</evidence>
<dbReference type="Pfam" id="PF00884">
    <property type="entry name" value="Sulfatase"/>
    <property type="match status" value="1"/>
</dbReference>
<keyword evidence="9" id="KW-1185">Reference proteome</keyword>
<dbReference type="Gene3D" id="3.30.1120.10">
    <property type="match status" value="1"/>
</dbReference>
<feature type="domain" description="Sulfatase N-terminal" evidence="7">
    <location>
        <begin position="39"/>
        <end position="459"/>
    </location>
</feature>
<dbReference type="PANTHER" id="PTHR42693:SF53">
    <property type="entry name" value="ENDO-4-O-SULFATASE"/>
    <property type="match status" value="1"/>
</dbReference>
<feature type="region of interest" description="Disordered" evidence="5">
    <location>
        <begin position="557"/>
        <end position="594"/>
    </location>
</feature>
<dbReference type="RefSeq" id="WP_176441758.1">
    <property type="nucleotide sequence ID" value="NZ_FZOU01000004.1"/>
</dbReference>
<dbReference type="GO" id="GO:0046872">
    <property type="term" value="F:metal ion binding"/>
    <property type="evidence" value="ECO:0007669"/>
    <property type="project" value="UniProtKB-KW"/>
</dbReference>
<dbReference type="GO" id="GO:0004065">
    <property type="term" value="F:arylsulfatase activity"/>
    <property type="evidence" value="ECO:0007669"/>
    <property type="project" value="TreeGrafter"/>
</dbReference>
<gene>
    <name evidence="8" type="ORF">SAMN05421770_104304</name>
</gene>
<feature type="signal peptide" evidence="6">
    <location>
        <begin position="1"/>
        <end position="25"/>
    </location>
</feature>
<evidence type="ECO:0000313" key="9">
    <source>
        <dbReference type="Proteomes" id="UP000198356"/>
    </source>
</evidence>
<sequence length="594" mass="65719">MANRRDFMKLGAGIAASTLAAKASAAFVPPASHAAGSKPNIIFILADDLGFSDIGCFGSEISTPNLDRLAARGMRISQFYNNPRCCPSRASIMTGLYSHQAHMGNMVVDHNRYPFIEYDGILAANTLTIAEALKTAGYNTAAVGKWHLAPETEEGKRSWPLQRGFDKFWGMIAGASVYYESPHLMSGNDPLPPPPKDQYLTDLWADHAVSYVNELAKEKKPFFLYTAFNAPHWPIQAPEADVQKYATRYAGGWDKLREERHRKQLDLGILPEKWKLTPRDPRVPAWDDADDKEWEMRRMAVYAAMIDRLDQAIGRIVDAVEKAGATENTLILFMSDNGGNAEEIGRGNRTTPVKNAEGGPLHTAASETEAGPCENGMTCAGNVPGVMPGGESTFQSIGIPWGNCSTTPFRLYKHYAHEGGISTPFIACWPKHLKPQSRPVDAVGHETDLMPTFLELAGVTYPKQVAAGPIPALVGESLLPVFDGRQRARGPIYWEHEGNKAVRDGKWKLVSRFPDQWELFDMEADRTELHDLAAAQPDRAKSMQAMWDAWAKRVGVQPWPMPQTPPPERSGELRTPPYLRKKSGDESMGVIHEQ</sequence>
<evidence type="ECO:0000256" key="1">
    <source>
        <dbReference type="ARBA" id="ARBA00008779"/>
    </source>
</evidence>
<dbReference type="PROSITE" id="PS00149">
    <property type="entry name" value="SULFATASE_2"/>
    <property type="match status" value="1"/>
</dbReference>
<comment type="similarity">
    <text evidence="1">Belongs to the sulfatase family.</text>
</comment>
<evidence type="ECO:0000256" key="5">
    <source>
        <dbReference type="SAM" id="MobiDB-lite"/>
    </source>
</evidence>
<dbReference type="InterPro" id="IPR024607">
    <property type="entry name" value="Sulfatase_CS"/>
</dbReference>
<evidence type="ECO:0000256" key="3">
    <source>
        <dbReference type="ARBA" id="ARBA00022801"/>
    </source>
</evidence>
<dbReference type="EMBL" id="FZOU01000004">
    <property type="protein sequence ID" value="SNT13186.1"/>
    <property type="molecule type" value="Genomic_DNA"/>
</dbReference>
<reference evidence="8 9" key="1">
    <citation type="submission" date="2017-06" db="EMBL/GenBank/DDBJ databases">
        <authorList>
            <person name="Kim H.J."/>
            <person name="Triplett B.A."/>
        </authorList>
    </citation>
    <scope>NUCLEOTIDE SEQUENCE [LARGE SCALE GENOMIC DNA]</scope>
    <source>
        <strain evidence="8 9">DSM 18704</strain>
    </source>
</reference>
<dbReference type="Proteomes" id="UP000198356">
    <property type="component" value="Unassembled WGS sequence"/>
</dbReference>
<dbReference type="PANTHER" id="PTHR42693">
    <property type="entry name" value="ARYLSULFATASE FAMILY MEMBER"/>
    <property type="match status" value="1"/>
</dbReference>
<proteinExistence type="inferred from homology"/>
<dbReference type="SUPFAM" id="SSF53649">
    <property type="entry name" value="Alkaline phosphatase-like"/>
    <property type="match status" value="1"/>
</dbReference>
<evidence type="ECO:0000256" key="2">
    <source>
        <dbReference type="ARBA" id="ARBA00022723"/>
    </source>
</evidence>
<feature type="chain" id="PRO_5013326048" evidence="6">
    <location>
        <begin position="26"/>
        <end position="594"/>
    </location>
</feature>
<dbReference type="PROSITE" id="PS51318">
    <property type="entry name" value="TAT"/>
    <property type="match status" value="1"/>
</dbReference>
<accession>A0A239K456</accession>
<keyword evidence="4" id="KW-0106">Calcium</keyword>
<dbReference type="InterPro" id="IPR017850">
    <property type="entry name" value="Alkaline_phosphatase_core_sf"/>
</dbReference>
<evidence type="ECO:0000256" key="6">
    <source>
        <dbReference type="SAM" id="SignalP"/>
    </source>
</evidence>
<protein>
    <submittedName>
        <fullName evidence="8">Arylsulfatase</fullName>
    </submittedName>
</protein>
<feature type="compositionally biased region" description="Pro residues" evidence="5">
    <location>
        <begin position="559"/>
        <end position="568"/>
    </location>
</feature>
<dbReference type="CDD" id="cd16025">
    <property type="entry name" value="PAS_like"/>
    <property type="match status" value="1"/>
</dbReference>
<dbReference type="InterPro" id="IPR006311">
    <property type="entry name" value="TAT_signal"/>
</dbReference>
<name>A0A239K456_9BACT</name>
<keyword evidence="6" id="KW-0732">Signal</keyword>
<organism evidence="8 9">
    <name type="scientific">Granulicella rosea</name>
    <dbReference type="NCBI Taxonomy" id="474952"/>
    <lineage>
        <taxon>Bacteria</taxon>
        <taxon>Pseudomonadati</taxon>
        <taxon>Acidobacteriota</taxon>
        <taxon>Terriglobia</taxon>
        <taxon>Terriglobales</taxon>
        <taxon>Acidobacteriaceae</taxon>
        <taxon>Granulicella</taxon>
    </lineage>
</organism>
<dbReference type="Gene3D" id="3.40.720.10">
    <property type="entry name" value="Alkaline Phosphatase, subunit A"/>
    <property type="match status" value="1"/>
</dbReference>
<keyword evidence="3" id="KW-0378">Hydrolase</keyword>
<evidence type="ECO:0000256" key="4">
    <source>
        <dbReference type="ARBA" id="ARBA00022837"/>
    </source>
</evidence>
<dbReference type="InterPro" id="IPR050738">
    <property type="entry name" value="Sulfatase"/>
</dbReference>
<dbReference type="AlphaFoldDB" id="A0A239K456"/>
<dbReference type="InterPro" id="IPR000917">
    <property type="entry name" value="Sulfatase_N"/>
</dbReference>
<evidence type="ECO:0000259" key="7">
    <source>
        <dbReference type="Pfam" id="PF00884"/>
    </source>
</evidence>
<keyword evidence="2" id="KW-0479">Metal-binding</keyword>